<dbReference type="AlphaFoldDB" id="A0A382K4R0"/>
<sequence length="429" mass="48716">YGNPTPTPGWLNGITDSISVVVPIPAEDYDLLHNPYGNVLIELKNITRAQNVWVPIPRLRAMQADSITQPGDDYPYFRTFAEIEAELDTNVSVGELLHGDELRIRAAVSDRAGNKTYYDSSSTILKYDPYKPIVSAINGGNVFNDGLPLDTLVSDDFLSVSWSDESHDIDQEVNGVIIEGSGISNYDYKINMYTSEDVYQDTLMDWRNNELGMGVELPADREDYGLKHDHKFNFLVRAVDVAGNVSEIVHSDTIYRKNTRPVITIDSTIYAYEDNEYNVAIQVIDPDTATVLGEQLRYYGYLQTDESTWFRWKPQGPSAGNQFEEVDPDIDPNGIITWIPTPRDTGNVQMRVTVIDNDDLSDSIYYMLRILPTNDRPYFRFGDAWEEKYGFVQDLELPDTSFNEDLAIPFSMPVTKYIHDEDNNDSTEI</sequence>
<protein>
    <submittedName>
        <fullName evidence="1">Uncharacterized protein</fullName>
    </submittedName>
</protein>
<feature type="non-terminal residue" evidence="1">
    <location>
        <position position="1"/>
    </location>
</feature>
<proteinExistence type="predicted"/>
<organism evidence="1">
    <name type="scientific">marine metagenome</name>
    <dbReference type="NCBI Taxonomy" id="408172"/>
    <lineage>
        <taxon>unclassified sequences</taxon>
        <taxon>metagenomes</taxon>
        <taxon>ecological metagenomes</taxon>
    </lineage>
</organism>
<name>A0A382K4R0_9ZZZZ</name>
<dbReference type="EMBL" id="UINC01077483">
    <property type="protein sequence ID" value="SVC17651.1"/>
    <property type="molecule type" value="Genomic_DNA"/>
</dbReference>
<accession>A0A382K4R0</accession>
<gene>
    <name evidence="1" type="ORF">METZ01_LOCUS270505</name>
</gene>
<feature type="non-terminal residue" evidence="1">
    <location>
        <position position="429"/>
    </location>
</feature>
<reference evidence="1" key="1">
    <citation type="submission" date="2018-05" db="EMBL/GenBank/DDBJ databases">
        <authorList>
            <person name="Lanie J.A."/>
            <person name="Ng W.-L."/>
            <person name="Kazmierczak K.M."/>
            <person name="Andrzejewski T.M."/>
            <person name="Davidsen T.M."/>
            <person name="Wayne K.J."/>
            <person name="Tettelin H."/>
            <person name="Glass J.I."/>
            <person name="Rusch D."/>
            <person name="Podicherti R."/>
            <person name="Tsui H.-C.T."/>
            <person name="Winkler M.E."/>
        </authorList>
    </citation>
    <scope>NUCLEOTIDE SEQUENCE</scope>
</reference>
<evidence type="ECO:0000313" key="1">
    <source>
        <dbReference type="EMBL" id="SVC17651.1"/>
    </source>
</evidence>